<organism evidence="1 2">
    <name type="scientific">Methylobacterium aquaticum</name>
    <dbReference type="NCBI Taxonomy" id="270351"/>
    <lineage>
        <taxon>Bacteria</taxon>
        <taxon>Pseudomonadati</taxon>
        <taxon>Pseudomonadota</taxon>
        <taxon>Alphaproteobacteria</taxon>
        <taxon>Hyphomicrobiales</taxon>
        <taxon>Methylobacteriaceae</taxon>
        <taxon>Methylobacterium</taxon>
    </lineage>
</organism>
<reference evidence="2" key="2">
    <citation type="submission" date="2015-01" db="EMBL/GenBank/DDBJ databases">
        <title>Complete genome sequence of Methylobacterium aquaticum strain 22A.</title>
        <authorList>
            <person name="Tani A."/>
            <person name="Ogura Y."/>
            <person name="Hayashi T."/>
        </authorList>
    </citation>
    <scope>NUCLEOTIDE SEQUENCE [LARGE SCALE GENOMIC DNA]</scope>
    <source>
        <strain evidence="2">MA-22A</strain>
    </source>
</reference>
<dbReference type="AlphaFoldDB" id="A0A0C6F5C8"/>
<dbReference type="PATRIC" id="fig|270351.10.peg.4871"/>
<evidence type="ECO:0000313" key="1">
    <source>
        <dbReference type="EMBL" id="BAQ47971.1"/>
    </source>
</evidence>
<name>A0A0C6F5C8_9HYPH</name>
<gene>
    <name evidence="1" type="ORF">Maq22A_c25385</name>
</gene>
<protein>
    <submittedName>
        <fullName evidence="1">Uncharacterized protein</fullName>
    </submittedName>
</protein>
<dbReference type="Proteomes" id="UP000061432">
    <property type="component" value="Chromosome"/>
</dbReference>
<sequence>MPPVQTSYPTRPAAAYEGMAADQNPATILSRTVETPEGIGFGRAAFQGARDESIAAAGAVFRGIVLADCNARPSPSGADLFAKGETAPVMVRGAVWVVTASAASAGGSAYVTPAGAITAAASGNAPIPNALFDTSAPSGGLVRLRLN</sequence>
<dbReference type="RefSeq" id="WP_060848815.1">
    <property type="nucleotide sequence ID" value="NZ_AP014704.1"/>
</dbReference>
<dbReference type="EMBL" id="AP014704">
    <property type="protein sequence ID" value="BAQ47971.1"/>
    <property type="molecule type" value="Genomic_DNA"/>
</dbReference>
<accession>A0A0C6F5C8</accession>
<dbReference type="KEGG" id="maqu:Maq22A_c25385"/>
<dbReference type="Pfam" id="PF22758">
    <property type="entry name" value="Phage_cement"/>
    <property type="match status" value="1"/>
</dbReference>
<dbReference type="InterPro" id="IPR054438">
    <property type="entry name" value="Struct_cement_gp24/gp6"/>
</dbReference>
<dbReference type="STRING" id="270351.Maq22A_c25385"/>
<reference evidence="1 2" key="1">
    <citation type="journal article" date="2015" name="Genome Announc.">
        <title>Complete Genome Sequence of Methylobacterium aquaticum Strain 22A, Isolated from Racomitrium japonicum Moss.</title>
        <authorList>
            <person name="Tani A."/>
            <person name="Ogura Y."/>
            <person name="Hayashi T."/>
            <person name="Kimbara K."/>
        </authorList>
    </citation>
    <scope>NUCLEOTIDE SEQUENCE [LARGE SCALE GENOMIC DNA]</scope>
    <source>
        <strain evidence="1 2">MA-22A</strain>
    </source>
</reference>
<evidence type="ECO:0000313" key="2">
    <source>
        <dbReference type="Proteomes" id="UP000061432"/>
    </source>
</evidence>
<proteinExistence type="predicted"/>
<dbReference type="OrthoDB" id="7570830at2"/>